<dbReference type="Gene3D" id="2.115.10.20">
    <property type="entry name" value="Glycosyl hydrolase domain, family 43"/>
    <property type="match status" value="1"/>
</dbReference>
<dbReference type="SUPFAM" id="SSF75005">
    <property type="entry name" value="Arabinanase/levansucrase/invertase"/>
    <property type="match status" value="2"/>
</dbReference>
<evidence type="ECO:0000313" key="4">
    <source>
        <dbReference type="Proteomes" id="UP000094472"/>
    </source>
</evidence>
<protein>
    <recommendedName>
        <fullName evidence="5">Glycosyl hydrolase family 32 N-terminal domain-containing protein</fullName>
    </recommendedName>
</protein>
<dbReference type="AlphaFoldDB" id="A0A1E3VV21"/>
<feature type="region of interest" description="Disordered" evidence="1">
    <location>
        <begin position="358"/>
        <end position="381"/>
    </location>
</feature>
<proteinExistence type="predicted"/>
<comment type="caution">
    <text evidence="3">The sequence shown here is derived from an EMBL/GenBank/DDBJ whole genome shotgun (WGS) entry which is preliminary data.</text>
</comment>
<dbReference type="Proteomes" id="UP000094472">
    <property type="component" value="Unassembled WGS sequence"/>
</dbReference>
<evidence type="ECO:0000313" key="3">
    <source>
        <dbReference type="EMBL" id="ODR97400.1"/>
    </source>
</evidence>
<keyword evidence="4" id="KW-1185">Reference proteome</keyword>
<evidence type="ECO:0000256" key="1">
    <source>
        <dbReference type="SAM" id="MobiDB-lite"/>
    </source>
</evidence>
<evidence type="ECO:0008006" key="5">
    <source>
        <dbReference type="Google" id="ProtNLM"/>
    </source>
</evidence>
<accession>A0A1E3VV21</accession>
<sequence>MSHPVMTRMVTALLALLACLASSAASAGMWYLNGKGTDTPYGIWAFGEDGLPLAAAPVVRATDAETHIAWPSAIKDGPTTRLYASVYNEGWKTVRLYTASHGVEFIDQGPVFAANGDEPYGIGPAYVMRDPAGPDPYVMYYLVRGQRGPGNDIAVATSPDGRTWTRHGVILSASLPEEAGGLSVSYACRERSGAMVLLYQGYDADLAKGVALVATAPGPTSGFSDRVIIKSWDGFSATVRGIAGEKAGHVHAGAKVPIGIPLLIAGSPAEPIVATRQEGTRIWFDRPLLNAHADSRLYSMARNKVEMSYIRQMPDGSWTGIATLYKPAALAAEYTTALSSPTLQGVWDYDRTGFTFEPSHPETRESLENPTPLVDTASCSN</sequence>
<evidence type="ECO:0000256" key="2">
    <source>
        <dbReference type="SAM" id="SignalP"/>
    </source>
</evidence>
<gene>
    <name evidence="3" type="ORF">AUC69_12375</name>
</gene>
<name>A0A1E3VV21_9HYPH</name>
<organism evidence="3 4">
    <name type="scientific">Methyloceanibacter superfactus</name>
    <dbReference type="NCBI Taxonomy" id="1774969"/>
    <lineage>
        <taxon>Bacteria</taxon>
        <taxon>Pseudomonadati</taxon>
        <taxon>Pseudomonadota</taxon>
        <taxon>Alphaproteobacteria</taxon>
        <taxon>Hyphomicrobiales</taxon>
        <taxon>Hyphomicrobiaceae</taxon>
        <taxon>Methyloceanibacter</taxon>
    </lineage>
</organism>
<feature type="signal peptide" evidence="2">
    <location>
        <begin position="1"/>
        <end position="27"/>
    </location>
</feature>
<reference evidence="3 4" key="1">
    <citation type="journal article" date="2016" name="Environ. Microbiol.">
        <title>New Methyloceanibacter diversity from North Sea sediments includes methanotroph containing solely the soluble methane monooxygenase.</title>
        <authorList>
            <person name="Vekeman B."/>
            <person name="Kerckhof F.M."/>
            <person name="Cremers G."/>
            <person name="de Vos P."/>
            <person name="Vandamme P."/>
            <person name="Boon N."/>
            <person name="Op den Camp H.J."/>
            <person name="Heylen K."/>
        </authorList>
    </citation>
    <scope>NUCLEOTIDE SEQUENCE [LARGE SCALE GENOMIC DNA]</scope>
    <source>
        <strain evidence="3 4">R-67175</strain>
    </source>
</reference>
<dbReference type="InterPro" id="IPR023296">
    <property type="entry name" value="Glyco_hydro_beta-prop_sf"/>
</dbReference>
<dbReference type="EMBL" id="LPWF01000026">
    <property type="protein sequence ID" value="ODR97400.1"/>
    <property type="molecule type" value="Genomic_DNA"/>
</dbReference>
<keyword evidence="2" id="KW-0732">Signal</keyword>
<feature type="chain" id="PRO_5009138605" description="Glycosyl hydrolase family 32 N-terminal domain-containing protein" evidence="2">
    <location>
        <begin position="28"/>
        <end position="381"/>
    </location>
</feature>